<sequence>MFKVHVAATCRRAAGIYKQLACAAKVTWDLNPEIIRTIYVAVIENIVLYVCKCVVPDSGLPDEQEPTRHTEKDIRAESLQTVSHGETSSLYTAKSDIRVSRRRGTGNCPEDCWPHVYTDGSKIEGKVGTVLPRWEKGGEDSSHTFILDLSCTVFQS</sequence>
<gene>
    <name evidence="1" type="ORF">EVAR_27312_1</name>
</gene>
<protein>
    <submittedName>
        <fullName evidence="1">Uncharacterized protein</fullName>
    </submittedName>
</protein>
<dbReference type="Proteomes" id="UP000299102">
    <property type="component" value="Unassembled WGS sequence"/>
</dbReference>
<dbReference type="EMBL" id="BGZK01000157">
    <property type="protein sequence ID" value="GBP24089.1"/>
    <property type="molecule type" value="Genomic_DNA"/>
</dbReference>
<evidence type="ECO:0000313" key="2">
    <source>
        <dbReference type="Proteomes" id="UP000299102"/>
    </source>
</evidence>
<evidence type="ECO:0000313" key="1">
    <source>
        <dbReference type="EMBL" id="GBP24089.1"/>
    </source>
</evidence>
<name>A0A4C1UCK6_EUMVA</name>
<comment type="caution">
    <text evidence="1">The sequence shown here is derived from an EMBL/GenBank/DDBJ whole genome shotgun (WGS) entry which is preliminary data.</text>
</comment>
<proteinExistence type="predicted"/>
<dbReference type="AlphaFoldDB" id="A0A4C1UCK6"/>
<accession>A0A4C1UCK6</accession>
<keyword evidence="2" id="KW-1185">Reference proteome</keyword>
<dbReference type="OrthoDB" id="411823at2759"/>
<reference evidence="1 2" key="1">
    <citation type="journal article" date="2019" name="Commun. Biol.">
        <title>The bagworm genome reveals a unique fibroin gene that provides high tensile strength.</title>
        <authorList>
            <person name="Kono N."/>
            <person name="Nakamura H."/>
            <person name="Ohtoshi R."/>
            <person name="Tomita M."/>
            <person name="Numata K."/>
            <person name="Arakawa K."/>
        </authorList>
    </citation>
    <scope>NUCLEOTIDE SEQUENCE [LARGE SCALE GENOMIC DNA]</scope>
</reference>
<organism evidence="1 2">
    <name type="scientific">Eumeta variegata</name>
    <name type="common">Bagworm moth</name>
    <name type="synonym">Eumeta japonica</name>
    <dbReference type="NCBI Taxonomy" id="151549"/>
    <lineage>
        <taxon>Eukaryota</taxon>
        <taxon>Metazoa</taxon>
        <taxon>Ecdysozoa</taxon>
        <taxon>Arthropoda</taxon>
        <taxon>Hexapoda</taxon>
        <taxon>Insecta</taxon>
        <taxon>Pterygota</taxon>
        <taxon>Neoptera</taxon>
        <taxon>Endopterygota</taxon>
        <taxon>Lepidoptera</taxon>
        <taxon>Glossata</taxon>
        <taxon>Ditrysia</taxon>
        <taxon>Tineoidea</taxon>
        <taxon>Psychidae</taxon>
        <taxon>Oiketicinae</taxon>
        <taxon>Eumeta</taxon>
    </lineage>
</organism>